<dbReference type="EMBL" id="CAJOBA010033873">
    <property type="protein sequence ID" value="CAF3973358.1"/>
    <property type="molecule type" value="Genomic_DNA"/>
</dbReference>
<feature type="transmembrane region" description="Helical" evidence="1">
    <location>
        <begin position="54"/>
        <end position="80"/>
    </location>
</feature>
<evidence type="ECO:0000256" key="1">
    <source>
        <dbReference type="SAM" id="Phobius"/>
    </source>
</evidence>
<evidence type="ECO:0000313" key="4">
    <source>
        <dbReference type="Proteomes" id="UP000677228"/>
    </source>
</evidence>
<accession>A0A8S2E9G6</accession>
<feature type="transmembrane region" description="Helical" evidence="1">
    <location>
        <begin position="223"/>
        <end position="244"/>
    </location>
</feature>
<comment type="caution">
    <text evidence="2">The sequence shown here is derived from an EMBL/GenBank/DDBJ whole genome shotgun (WGS) entry which is preliminary data.</text>
</comment>
<feature type="transmembrane region" description="Helical" evidence="1">
    <location>
        <begin position="100"/>
        <end position="121"/>
    </location>
</feature>
<reference evidence="2" key="1">
    <citation type="submission" date="2021-02" db="EMBL/GenBank/DDBJ databases">
        <authorList>
            <person name="Nowell W R."/>
        </authorList>
    </citation>
    <scope>NUCLEOTIDE SEQUENCE</scope>
</reference>
<gene>
    <name evidence="2" type="ORF">OVA965_LOCUS22121</name>
    <name evidence="3" type="ORF">TMI583_LOCUS22836</name>
</gene>
<evidence type="ECO:0000313" key="3">
    <source>
        <dbReference type="EMBL" id="CAF3973358.1"/>
    </source>
</evidence>
<dbReference type="Proteomes" id="UP000682733">
    <property type="component" value="Unassembled WGS sequence"/>
</dbReference>
<proteinExistence type="predicted"/>
<keyword evidence="1" id="KW-0472">Membrane</keyword>
<keyword evidence="1" id="KW-1133">Transmembrane helix</keyword>
<keyword evidence="1" id="KW-0812">Transmembrane</keyword>
<feature type="transmembrane region" description="Helical" evidence="1">
    <location>
        <begin position="142"/>
        <end position="161"/>
    </location>
</feature>
<name>A0A8S2E9G6_9BILA</name>
<organism evidence="2 4">
    <name type="scientific">Didymodactylos carnosus</name>
    <dbReference type="NCBI Taxonomy" id="1234261"/>
    <lineage>
        <taxon>Eukaryota</taxon>
        <taxon>Metazoa</taxon>
        <taxon>Spiralia</taxon>
        <taxon>Gnathifera</taxon>
        <taxon>Rotifera</taxon>
        <taxon>Eurotatoria</taxon>
        <taxon>Bdelloidea</taxon>
        <taxon>Philodinida</taxon>
        <taxon>Philodinidae</taxon>
        <taxon>Didymodactylos</taxon>
    </lineage>
</organism>
<sequence>MLHGGIDATYRLKFFRCLSISLWISACAIDMLAHSTTCRSTSFLRFLFGATCSVYEIAGIIYVSGAVAFGVSIIEIYIVIPLSIANCVLSSAHNRVNDNFPSASILLTIRICCLLIATELCNRNFKRFYNYQKTFNKAANSLLRQSLFFIIALLFFTAPGLRTVYRDIDQGRFFSANDDETNLMENTLGREQLRILRDFLLINIVCYAVFNKHALDIKAGGRFYFIRLIIVGLFTVQGSSVLIANADPLKFRQLKIYFDIIECVTFVVTIKLLSYNLYFSSQKKFYHQMDPTPSILPC</sequence>
<dbReference type="EMBL" id="CAJNOK010012349">
    <property type="protein sequence ID" value="CAF1161631.1"/>
    <property type="molecule type" value="Genomic_DNA"/>
</dbReference>
<feature type="transmembrane region" description="Helical" evidence="1">
    <location>
        <begin position="12"/>
        <end position="33"/>
    </location>
</feature>
<protein>
    <submittedName>
        <fullName evidence="2">Uncharacterized protein</fullName>
    </submittedName>
</protein>
<feature type="transmembrane region" description="Helical" evidence="1">
    <location>
        <begin position="193"/>
        <end position="211"/>
    </location>
</feature>
<evidence type="ECO:0000313" key="2">
    <source>
        <dbReference type="EMBL" id="CAF1161631.1"/>
    </source>
</evidence>
<feature type="transmembrane region" description="Helical" evidence="1">
    <location>
        <begin position="256"/>
        <end position="279"/>
    </location>
</feature>
<dbReference type="Proteomes" id="UP000677228">
    <property type="component" value="Unassembled WGS sequence"/>
</dbReference>
<dbReference type="AlphaFoldDB" id="A0A8S2E9G6"/>